<sequence length="115" mass="12812">WIQESILNQFSTIHRRLPVAITFDPELRLTHRLRLRGACHLLYASNLGLRIGRARSSLMNLLEILRLMVVLGCSKSGGAMYGTLSVGIQNGYNCELGMLCDYVLIACLMMKNGDA</sequence>
<evidence type="ECO:0000313" key="2">
    <source>
        <dbReference type="Proteomes" id="UP001341840"/>
    </source>
</evidence>
<protein>
    <submittedName>
        <fullName evidence="1">Uncharacterized protein</fullName>
    </submittedName>
</protein>
<accession>A0ABU6XQ12</accession>
<gene>
    <name evidence="1" type="ORF">PIB30_073242</name>
</gene>
<evidence type="ECO:0000313" key="1">
    <source>
        <dbReference type="EMBL" id="MED6199149.1"/>
    </source>
</evidence>
<name>A0ABU6XQ12_9FABA</name>
<dbReference type="EMBL" id="JASCZI010212333">
    <property type="protein sequence ID" value="MED6199149.1"/>
    <property type="molecule type" value="Genomic_DNA"/>
</dbReference>
<feature type="non-terminal residue" evidence="1">
    <location>
        <position position="1"/>
    </location>
</feature>
<dbReference type="Proteomes" id="UP001341840">
    <property type="component" value="Unassembled WGS sequence"/>
</dbReference>
<reference evidence="1 2" key="1">
    <citation type="journal article" date="2023" name="Plants (Basel)">
        <title>Bridging the Gap: Combining Genomics and Transcriptomics Approaches to Understand Stylosanthes scabra, an Orphan Legume from the Brazilian Caatinga.</title>
        <authorList>
            <person name="Ferreira-Neto J.R.C."/>
            <person name="da Silva M.D."/>
            <person name="Binneck E."/>
            <person name="de Melo N.F."/>
            <person name="da Silva R.H."/>
            <person name="de Melo A.L.T.M."/>
            <person name="Pandolfi V."/>
            <person name="Bustamante F.O."/>
            <person name="Brasileiro-Vidal A.C."/>
            <person name="Benko-Iseppon A.M."/>
        </authorList>
    </citation>
    <scope>NUCLEOTIDE SEQUENCE [LARGE SCALE GENOMIC DNA]</scope>
    <source>
        <tissue evidence="1">Leaves</tissue>
    </source>
</reference>
<organism evidence="1 2">
    <name type="scientific">Stylosanthes scabra</name>
    <dbReference type="NCBI Taxonomy" id="79078"/>
    <lineage>
        <taxon>Eukaryota</taxon>
        <taxon>Viridiplantae</taxon>
        <taxon>Streptophyta</taxon>
        <taxon>Embryophyta</taxon>
        <taxon>Tracheophyta</taxon>
        <taxon>Spermatophyta</taxon>
        <taxon>Magnoliopsida</taxon>
        <taxon>eudicotyledons</taxon>
        <taxon>Gunneridae</taxon>
        <taxon>Pentapetalae</taxon>
        <taxon>rosids</taxon>
        <taxon>fabids</taxon>
        <taxon>Fabales</taxon>
        <taxon>Fabaceae</taxon>
        <taxon>Papilionoideae</taxon>
        <taxon>50 kb inversion clade</taxon>
        <taxon>dalbergioids sensu lato</taxon>
        <taxon>Dalbergieae</taxon>
        <taxon>Pterocarpus clade</taxon>
        <taxon>Stylosanthes</taxon>
    </lineage>
</organism>
<keyword evidence="2" id="KW-1185">Reference proteome</keyword>
<proteinExistence type="predicted"/>
<comment type="caution">
    <text evidence="1">The sequence shown here is derived from an EMBL/GenBank/DDBJ whole genome shotgun (WGS) entry which is preliminary data.</text>
</comment>